<gene>
    <name evidence="2" type="ORF">ACFPM7_08940</name>
</gene>
<dbReference type="PANTHER" id="PTHR33608:SF14">
    <property type="entry name" value="POSSIBLE CONSERVED SECRETED PROTEIN"/>
    <property type="match status" value="1"/>
</dbReference>
<accession>A0ABW0EIF9</accession>
<name>A0ABW0EIF9_9PSEU</name>
<evidence type="ECO:0000313" key="2">
    <source>
        <dbReference type="EMBL" id="MFC5287172.1"/>
    </source>
</evidence>
<keyword evidence="3" id="KW-1185">Reference proteome</keyword>
<evidence type="ECO:0000259" key="1">
    <source>
        <dbReference type="Pfam" id="PF01882"/>
    </source>
</evidence>
<reference evidence="3" key="1">
    <citation type="journal article" date="2019" name="Int. J. Syst. Evol. Microbiol.">
        <title>The Global Catalogue of Microorganisms (GCM) 10K type strain sequencing project: providing services to taxonomists for standard genome sequencing and annotation.</title>
        <authorList>
            <consortium name="The Broad Institute Genomics Platform"/>
            <consortium name="The Broad Institute Genome Sequencing Center for Infectious Disease"/>
            <person name="Wu L."/>
            <person name="Ma J."/>
        </authorList>
    </citation>
    <scope>NUCLEOTIDE SEQUENCE [LARGE SCALE GENOMIC DNA]</scope>
    <source>
        <strain evidence="3">CCUG 59778</strain>
    </source>
</reference>
<comment type="caution">
    <text evidence="2">The sequence shown here is derived from an EMBL/GenBank/DDBJ whole genome shotgun (WGS) entry which is preliminary data.</text>
</comment>
<protein>
    <submittedName>
        <fullName evidence="2">DUF58 domain-containing protein</fullName>
    </submittedName>
</protein>
<dbReference type="Pfam" id="PF01882">
    <property type="entry name" value="DUF58"/>
    <property type="match status" value="1"/>
</dbReference>
<sequence length="445" mass="46866">MSNRVLDWITARKAVRTSGWRRTDALARGALGGVGLVAGGVLLHRVDLVLVGAPLLLGTVVALAVPPGRVPEVRAGRLPRAVETGDSGPLTVQVEADPGVEVMAVRLPAPDARGPGPVHLLPSAPGYATRLRWDAWGEGVDVRPDHLAASRDALLISGPVTGPEGRRTVLPTAEPVRPGPLPPRAAGLVGVHRARRPGEGTEHRAVRPFQPGDRVRRVDWRATLRAGAATGLPLGTPHVREHHAEADADLLLAVDSRVDVGREIAEWSTPADGVAVRPGGSLDTAVRAAVALAAGYLRQGDRVGLIDIGRPQLGLSPGVGRRQLLRLRHQLVACSRSAGWAPRPVLLPRQAPAGSVVIALTPLLDDAVVDCLVRAAHRGVAVVAVDVLPADLVADPDTEWGAVVRRIVLAEHRARAAALRGEGIAVLGWSGPVVVDALRRLRRRR</sequence>
<feature type="domain" description="DUF58" evidence="1">
    <location>
        <begin position="206"/>
        <end position="388"/>
    </location>
</feature>
<dbReference type="PANTHER" id="PTHR33608">
    <property type="entry name" value="BLL2464 PROTEIN"/>
    <property type="match status" value="1"/>
</dbReference>
<organism evidence="2 3">
    <name type="scientific">Actinokineospora guangxiensis</name>
    <dbReference type="NCBI Taxonomy" id="1490288"/>
    <lineage>
        <taxon>Bacteria</taxon>
        <taxon>Bacillati</taxon>
        <taxon>Actinomycetota</taxon>
        <taxon>Actinomycetes</taxon>
        <taxon>Pseudonocardiales</taxon>
        <taxon>Pseudonocardiaceae</taxon>
        <taxon>Actinokineospora</taxon>
    </lineage>
</organism>
<dbReference type="Proteomes" id="UP001596157">
    <property type="component" value="Unassembled WGS sequence"/>
</dbReference>
<evidence type="ECO:0000313" key="3">
    <source>
        <dbReference type="Proteomes" id="UP001596157"/>
    </source>
</evidence>
<dbReference type="RefSeq" id="WP_378245842.1">
    <property type="nucleotide sequence ID" value="NZ_JBHSKF010000003.1"/>
</dbReference>
<proteinExistence type="predicted"/>
<dbReference type="InterPro" id="IPR002881">
    <property type="entry name" value="DUF58"/>
</dbReference>
<dbReference type="EMBL" id="JBHSKF010000003">
    <property type="protein sequence ID" value="MFC5287172.1"/>
    <property type="molecule type" value="Genomic_DNA"/>
</dbReference>